<name>A0A1X7TE30_AMPQE</name>
<reference evidence="1" key="1">
    <citation type="submission" date="2017-05" db="UniProtKB">
        <authorList>
            <consortium name="EnsemblMetazoa"/>
        </authorList>
    </citation>
    <scope>IDENTIFICATION</scope>
</reference>
<evidence type="ECO:0000313" key="1">
    <source>
        <dbReference type="EnsemblMetazoa" id="Aqu2.1.12876_001"/>
    </source>
</evidence>
<dbReference type="EnsemblMetazoa" id="Aqu2.1.12876_001">
    <property type="protein sequence ID" value="Aqu2.1.12876_001"/>
    <property type="gene ID" value="Aqu2.1.12876"/>
</dbReference>
<proteinExistence type="predicted"/>
<protein>
    <submittedName>
        <fullName evidence="1">Uncharacterized protein</fullName>
    </submittedName>
</protein>
<sequence>MVKDQMTVECHIQDADSTSDNVVLKHFHFVGYCGGNNVAKNHAKKLDKLHKLKQMTTDDGVKVECYCKGKRHA</sequence>
<accession>A0A1X7TE30</accession>
<organism evidence="1">
    <name type="scientific">Amphimedon queenslandica</name>
    <name type="common">Sponge</name>
    <dbReference type="NCBI Taxonomy" id="400682"/>
    <lineage>
        <taxon>Eukaryota</taxon>
        <taxon>Metazoa</taxon>
        <taxon>Porifera</taxon>
        <taxon>Demospongiae</taxon>
        <taxon>Heteroscleromorpha</taxon>
        <taxon>Haplosclerida</taxon>
        <taxon>Niphatidae</taxon>
        <taxon>Amphimedon</taxon>
    </lineage>
</organism>
<dbReference type="AlphaFoldDB" id="A0A1X7TE30"/>
<dbReference type="InParanoid" id="A0A1X7TE30"/>